<sequence length="194" mass="21893">MTPSVQSAPPPANHSISRRRFLHMGALAAAASCVSSPALALDRTTQKFERSLDFYNMNTGESLSTVYWIKGKYVPLSLRDINYVLRDHHSDQVKPIDPQLLDLLYTIDKIVGLRDSFHVLSAYRSPATNAWLRNAHPGVAEHSMHIEGKAVDVRFFGRDLSMVRRLATDLQWGGVGYYPWSNFVHLDTGPVRTW</sequence>
<gene>
    <name evidence="13" type="ORF">FJZ47_25295</name>
</gene>
<organism evidence="13 14">
    <name type="scientific">Tectimicrobiota bacterium</name>
    <dbReference type="NCBI Taxonomy" id="2528274"/>
    <lineage>
        <taxon>Bacteria</taxon>
        <taxon>Pseudomonadati</taxon>
        <taxon>Nitrospinota/Tectimicrobiota group</taxon>
        <taxon>Candidatus Tectimicrobiota</taxon>
    </lineage>
</organism>
<evidence type="ECO:0000256" key="6">
    <source>
        <dbReference type="ARBA" id="ARBA00022801"/>
    </source>
</evidence>
<keyword evidence="8" id="KW-0482">Metalloprotease</keyword>
<name>A0A938B3C0_UNCTE</name>
<dbReference type="AlphaFoldDB" id="A0A938B3C0"/>
<dbReference type="Proteomes" id="UP000712673">
    <property type="component" value="Unassembled WGS sequence"/>
</dbReference>
<dbReference type="GO" id="GO:0046872">
    <property type="term" value="F:metal ion binding"/>
    <property type="evidence" value="ECO:0007669"/>
    <property type="project" value="UniProtKB-KW"/>
</dbReference>
<feature type="signal peptide" evidence="12">
    <location>
        <begin position="1"/>
        <end position="40"/>
    </location>
</feature>
<comment type="pathway">
    <text evidence="2">Cell wall biogenesis; cell wall polysaccharide biosynthesis.</text>
</comment>
<keyword evidence="9" id="KW-0961">Cell wall biogenesis/degradation</keyword>
<dbReference type="Gene3D" id="3.30.1380.10">
    <property type="match status" value="1"/>
</dbReference>
<feature type="chain" id="PRO_5038064440" description="Murein endopeptidase K" evidence="12">
    <location>
        <begin position="41"/>
        <end position="194"/>
    </location>
</feature>
<keyword evidence="7" id="KW-0862">Zinc</keyword>
<evidence type="ECO:0000256" key="8">
    <source>
        <dbReference type="ARBA" id="ARBA00023049"/>
    </source>
</evidence>
<accession>A0A938B3C0</accession>
<evidence type="ECO:0000256" key="12">
    <source>
        <dbReference type="SAM" id="SignalP"/>
    </source>
</evidence>
<dbReference type="InterPro" id="IPR006311">
    <property type="entry name" value="TAT_signal"/>
</dbReference>
<evidence type="ECO:0000313" key="13">
    <source>
        <dbReference type="EMBL" id="MBM3227097.1"/>
    </source>
</evidence>
<protein>
    <recommendedName>
        <fullName evidence="11">Murein endopeptidase K</fullName>
    </recommendedName>
</protein>
<proteinExistence type="inferred from homology"/>
<evidence type="ECO:0000256" key="10">
    <source>
        <dbReference type="ARBA" id="ARBA00093448"/>
    </source>
</evidence>
<evidence type="ECO:0000256" key="2">
    <source>
        <dbReference type="ARBA" id="ARBA00004776"/>
    </source>
</evidence>
<comment type="caution">
    <text evidence="13">The sequence shown here is derived from an EMBL/GenBank/DDBJ whole genome shotgun (WGS) entry which is preliminary data.</text>
</comment>
<comment type="similarity">
    <text evidence="10">Belongs to the peptidase M15 family.</text>
</comment>
<evidence type="ECO:0000256" key="4">
    <source>
        <dbReference type="ARBA" id="ARBA00022723"/>
    </source>
</evidence>
<evidence type="ECO:0000256" key="1">
    <source>
        <dbReference type="ARBA" id="ARBA00001947"/>
    </source>
</evidence>
<dbReference type="PANTHER" id="PTHR37425">
    <property type="match status" value="1"/>
</dbReference>
<evidence type="ECO:0000256" key="11">
    <source>
        <dbReference type="ARBA" id="ARBA00093666"/>
    </source>
</evidence>
<evidence type="ECO:0000256" key="9">
    <source>
        <dbReference type="ARBA" id="ARBA00023316"/>
    </source>
</evidence>
<dbReference type="PROSITE" id="PS51318">
    <property type="entry name" value="TAT"/>
    <property type="match status" value="1"/>
</dbReference>
<dbReference type="InterPro" id="IPR009045">
    <property type="entry name" value="Zn_M74/Hedgehog-like"/>
</dbReference>
<dbReference type="InterPro" id="IPR010275">
    <property type="entry name" value="MepK"/>
</dbReference>
<keyword evidence="3" id="KW-0645">Protease</keyword>
<dbReference type="PANTHER" id="PTHR37425:SF1">
    <property type="entry name" value="OUTER MEMBRANE PROTEIN"/>
    <property type="match status" value="1"/>
</dbReference>
<reference evidence="13" key="1">
    <citation type="submission" date="2019-03" db="EMBL/GenBank/DDBJ databases">
        <title>Lake Tanganyika Metagenome-Assembled Genomes (MAGs).</title>
        <authorList>
            <person name="Tran P."/>
        </authorList>
    </citation>
    <scope>NUCLEOTIDE SEQUENCE</scope>
    <source>
        <strain evidence="13">K_DeepCast_65m_m2_066</strain>
    </source>
</reference>
<keyword evidence="4" id="KW-0479">Metal-binding</keyword>
<evidence type="ECO:0000313" key="14">
    <source>
        <dbReference type="Proteomes" id="UP000712673"/>
    </source>
</evidence>
<dbReference type="GO" id="GO:0008237">
    <property type="term" value="F:metallopeptidase activity"/>
    <property type="evidence" value="ECO:0007669"/>
    <property type="project" value="UniProtKB-KW"/>
</dbReference>
<keyword evidence="5 12" id="KW-0732">Signal</keyword>
<comment type="cofactor">
    <cofactor evidence="1">
        <name>Zn(2+)</name>
        <dbReference type="ChEBI" id="CHEBI:29105"/>
    </cofactor>
</comment>
<dbReference type="SUPFAM" id="SSF55166">
    <property type="entry name" value="Hedgehog/DD-peptidase"/>
    <property type="match status" value="1"/>
</dbReference>
<dbReference type="GO" id="GO:0071555">
    <property type="term" value="P:cell wall organization"/>
    <property type="evidence" value="ECO:0007669"/>
    <property type="project" value="UniProtKB-KW"/>
</dbReference>
<dbReference type="EMBL" id="VGLS01001189">
    <property type="protein sequence ID" value="MBM3227097.1"/>
    <property type="molecule type" value="Genomic_DNA"/>
</dbReference>
<evidence type="ECO:0000256" key="3">
    <source>
        <dbReference type="ARBA" id="ARBA00022670"/>
    </source>
</evidence>
<evidence type="ECO:0000256" key="7">
    <source>
        <dbReference type="ARBA" id="ARBA00022833"/>
    </source>
</evidence>
<dbReference type="Pfam" id="PF05951">
    <property type="entry name" value="Peptidase_M15_2"/>
    <property type="match status" value="1"/>
</dbReference>
<keyword evidence="6" id="KW-0378">Hydrolase</keyword>
<dbReference type="GO" id="GO:0006508">
    <property type="term" value="P:proteolysis"/>
    <property type="evidence" value="ECO:0007669"/>
    <property type="project" value="UniProtKB-KW"/>
</dbReference>
<evidence type="ECO:0000256" key="5">
    <source>
        <dbReference type="ARBA" id="ARBA00022729"/>
    </source>
</evidence>